<evidence type="ECO:0000313" key="2">
    <source>
        <dbReference type="EMBL" id="OAY72825.1"/>
    </source>
</evidence>
<dbReference type="STRING" id="4615.A0A199V7L6"/>
<gene>
    <name evidence="2" type="ORF">ACMD2_23955</name>
</gene>
<dbReference type="InterPro" id="IPR024481">
    <property type="entry name" value="Helicase_Sen1_N"/>
</dbReference>
<dbReference type="EMBL" id="LSRQ01002974">
    <property type="protein sequence ID" value="OAY72825.1"/>
    <property type="molecule type" value="Genomic_DNA"/>
</dbReference>
<comment type="caution">
    <text evidence="2">The sequence shown here is derived from an EMBL/GenBank/DDBJ whole genome shotgun (WGS) entry which is preliminary data.</text>
</comment>
<accession>A0A199V7L6</accession>
<protein>
    <recommendedName>
        <fullName evidence="1">Helicase Sen1 N-terminal domain-containing protein</fullName>
    </recommendedName>
</protein>
<sequence>MAKRASVWTRRELLDRWRGIQEELEDDDPSPSKQRRIVHTKDEWDKSSGSENILGNLFYNCLRGGGFTPVSLFYDSYNQPVQPHLEWDEGFSDSFDFLVNLPEENHIWCGCSDLMGPLLETFHNYFNDKDADSPLRLLWKRISQELGFCTKCVCQHHQAQESFDVEYQSDSVDPLLKVLRVLDEERVTEHLIEVNARIRDKEYAPECHSAEVVCLMFEVLVFPVLLDDQSLANEFQTFIEAIDDSYEVTLSSNQQYSGVYALLFFRSGKARAIGLRLARYMGKLKRAMDLDSLQPLLRRYIGFLESDGLPSKLETLRPRVQLERGNVWLGIKTLLGFLEAPAFEDGILERYPSFLNIILNHVSDDTSEFSYAVSCLKASFEMLGCKLWLRTTLSPSVIRNTLLGHCFHIRDEKSHKEIFDLFLPFLQSLEALQDGEHEKQRRNIIYFLLHQVSHSSNFSALMRKNACKIALLIVYRGYTMNPPAPPSECAHMCWAQQRRGRTVGEAVKLYVEEELGWCGVSSTSRRGAVL</sequence>
<evidence type="ECO:0000259" key="1">
    <source>
        <dbReference type="Pfam" id="PF12726"/>
    </source>
</evidence>
<feature type="domain" description="Helicase Sen1 N-terminal" evidence="1">
    <location>
        <begin position="138"/>
        <end position="470"/>
    </location>
</feature>
<proteinExistence type="predicted"/>
<feature type="non-terminal residue" evidence="2">
    <location>
        <position position="530"/>
    </location>
</feature>
<evidence type="ECO:0000313" key="3">
    <source>
        <dbReference type="Proteomes" id="UP000092600"/>
    </source>
</evidence>
<dbReference type="Proteomes" id="UP000092600">
    <property type="component" value="Unassembled WGS sequence"/>
</dbReference>
<organism evidence="2 3">
    <name type="scientific">Ananas comosus</name>
    <name type="common">Pineapple</name>
    <name type="synonym">Ananas ananas</name>
    <dbReference type="NCBI Taxonomy" id="4615"/>
    <lineage>
        <taxon>Eukaryota</taxon>
        <taxon>Viridiplantae</taxon>
        <taxon>Streptophyta</taxon>
        <taxon>Embryophyta</taxon>
        <taxon>Tracheophyta</taxon>
        <taxon>Spermatophyta</taxon>
        <taxon>Magnoliopsida</taxon>
        <taxon>Liliopsida</taxon>
        <taxon>Poales</taxon>
        <taxon>Bromeliaceae</taxon>
        <taxon>Bromelioideae</taxon>
        <taxon>Ananas</taxon>
    </lineage>
</organism>
<reference evidence="2 3" key="1">
    <citation type="journal article" date="2016" name="DNA Res.">
        <title>The draft genome of MD-2 pineapple using hybrid error correction of long reads.</title>
        <authorList>
            <person name="Redwan R.M."/>
            <person name="Saidin A."/>
            <person name="Kumar S.V."/>
        </authorList>
    </citation>
    <scope>NUCLEOTIDE SEQUENCE [LARGE SCALE GENOMIC DNA]</scope>
    <source>
        <strain evidence="3">cv. MD2</strain>
        <tissue evidence="2">Leaf</tissue>
    </source>
</reference>
<name>A0A199V7L6_ANACO</name>
<dbReference type="AlphaFoldDB" id="A0A199V7L6"/>
<dbReference type="Pfam" id="PF12726">
    <property type="entry name" value="SEN1_N"/>
    <property type="match status" value="1"/>
</dbReference>